<dbReference type="Pfam" id="PF14534">
    <property type="entry name" value="DUF4440"/>
    <property type="match status" value="1"/>
</dbReference>
<evidence type="ECO:0000259" key="1">
    <source>
        <dbReference type="Pfam" id="PF14534"/>
    </source>
</evidence>
<dbReference type="SUPFAM" id="SSF54427">
    <property type="entry name" value="NTF2-like"/>
    <property type="match status" value="1"/>
</dbReference>
<dbReference type="Gene3D" id="3.10.450.50">
    <property type="match status" value="1"/>
</dbReference>
<proteinExistence type="predicted"/>
<dbReference type="EMBL" id="FOCE01000002">
    <property type="protein sequence ID" value="SEM96521.1"/>
    <property type="molecule type" value="Genomic_DNA"/>
</dbReference>
<gene>
    <name evidence="2" type="ORF">SAMN04488103_102576</name>
</gene>
<name>A0A1H8CMM8_9RHOB</name>
<evidence type="ECO:0000313" key="3">
    <source>
        <dbReference type="Proteomes" id="UP000198761"/>
    </source>
</evidence>
<protein>
    <recommendedName>
        <fullName evidence="1">DUF4440 domain-containing protein</fullName>
    </recommendedName>
</protein>
<accession>A0A1H8CMM8</accession>
<dbReference type="InterPro" id="IPR032710">
    <property type="entry name" value="NTF2-like_dom_sf"/>
</dbReference>
<feature type="domain" description="DUF4440" evidence="1">
    <location>
        <begin position="10"/>
        <end position="111"/>
    </location>
</feature>
<keyword evidence="3" id="KW-1185">Reference proteome</keyword>
<dbReference type="STRING" id="933059.SAMN04488103_102576"/>
<evidence type="ECO:0000313" key="2">
    <source>
        <dbReference type="EMBL" id="SEM96521.1"/>
    </source>
</evidence>
<sequence length="128" mass="13668">MCETGLLADLLAHETRVWQALVAGDPAADAALLADEFTGLYPDGFAGRDDHAGQLAQGPTVATFTLTQARVLDLAPDVALLAYHARYTRPKGGAAEQMWVSSIWQRAGAGWINIFSQDTPCDAPFIPV</sequence>
<reference evidence="2 3" key="1">
    <citation type="submission" date="2016-10" db="EMBL/GenBank/DDBJ databases">
        <authorList>
            <person name="de Groot N.N."/>
        </authorList>
    </citation>
    <scope>NUCLEOTIDE SEQUENCE [LARGE SCALE GENOMIC DNA]</scope>
    <source>
        <strain evidence="2 3">DSM 3857</strain>
    </source>
</reference>
<dbReference type="InterPro" id="IPR027843">
    <property type="entry name" value="DUF4440"/>
</dbReference>
<organism evidence="2 3">
    <name type="scientific">Gemmobacter aquatilis</name>
    <dbReference type="NCBI Taxonomy" id="933059"/>
    <lineage>
        <taxon>Bacteria</taxon>
        <taxon>Pseudomonadati</taxon>
        <taxon>Pseudomonadota</taxon>
        <taxon>Alphaproteobacteria</taxon>
        <taxon>Rhodobacterales</taxon>
        <taxon>Paracoccaceae</taxon>
        <taxon>Gemmobacter</taxon>
    </lineage>
</organism>
<dbReference type="Proteomes" id="UP000198761">
    <property type="component" value="Unassembled WGS sequence"/>
</dbReference>
<dbReference type="AlphaFoldDB" id="A0A1H8CMM8"/>
<dbReference type="RefSeq" id="WP_245749391.1">
    <property type="nucleotide sequence ID" value="NZ_FOCE01000002.1"/>
</dbReference>